<dbReference type="Gene3D" id="2.70.170.10">
    <property type="entry name" value="Neurotransmitter-gated ion-channel ligand-binding domain"/>
    <property type="match status" value="1"/>
</dbReference>
<feature type="transmembrane region" description="Helical" evidence="6">
    <location>
        <begin position="638"/>
        <end position="656"/>
    </location>
</feature>
<dbReference type="GO" id="GO:0005230">
    <property type="term" value="F:extracellular ligand-gated monoatomic ion channel activity"/>
    <property type="evidence" value="ECO:0007669"/>
    <property type="project" value="InterPro"/>
</dbReference>
<keyword evidence="3 6" id="KW-0812">Transmembrane</keyword>
<feature type="transmembrane region" description="Helical" evidence="6">
    <location>
        <begin position="601"/>
        <end position="618"/>
    </location>
</feature>
<dbReference type="InterPro" id="IPR006202">
    <property type="entry name" value="Neur_chan_lig-bd"/>
</dbReference>
<evidence type="ECO:0000256" key="3">
    <source>
        <dbReference type="ARBA" id="ARBA00022692"/>
    </source>
</evidence>
<feature type="domain" description="CLIC N-terminal" evidence="8">
    <location>
        <begin position="19"/>
        <end position="99"/>
    </location>
</feature>
<protein>
    <submittedName>
        <fullName evidence="10">Neurotransmitter-gated ion-channel ligand-binding domain-containing protein</fullName>
    </submittedName>
</protein>
<evidence type="ECO:0000259" key="7">
    <source>
        <dbReference type="Pfam" id="PF02931"/>
    </source>
</evidence>
<proteinExistence type="inferred from homology"/>
<dbReference type="Gene3D" id="1.20.1050.10">
    <property type="match status" value="1"/>
</dbReference>
<dbReference type="InterPro" id="IPR036734">
    <property type="entry name" value="Neur_chan_lig-bd_sf"/>
</dbReference>
<dbReference type="GO" id="GO:0005737">
    <property type="term" value="C:cytoplasm"/>
    <property type="evidence" value="ECO:0007669"/>
    <property type="project" value="TreeGrafter"/>
</dbReference>
<dbReference type="Pfam" id="PF02931">
    <property type="entry name" value="Neur_chan_LBD"/>
    <property type="match status" value="1"/>
</dbReference>
<dbReference type="Proteomes" id="UP000887575">
    <property type="component" value="Unassembled WGS sequence"/>
</dbReference>
<dbReference type="AlphaFoldDB" id="A0AAF3EG12"/>
<evidence type="ECO:0000256" key="6">
    <source>
        <dbReference type="SAM" id="Phobius"/>
    </source>
</evidence>
<sequence length="673" mass="78455">MADDYQLQSNGNGEFVKKPLLELYVKASGIDSRRIGACLFCQEFWMELYALYEIGVARVEVKTVNVNSEAFKKNFLGAQPPIMVEEEKQMQYTDNREIEGRIFHLAKEFRVPLFEKDPVVEKCIESLYRNFKLFLRAKTELDKGKREPTPIEAMPAQIKTHHNRVVEQLAGIDELLQERASRYLLGESMTEYDCELMPRLHHMRIVGQRLLGFDIPHNLTYLWNYVLTAYRTAAFIESCPADQDITYLYKEQLNLFTNQRETLQAPTKTHTLPEEVLNDIRRLGLDQKILILILTIQIVFVNPLTTEDEEETVGIVSSDEEDEPEKLRYDDQLKKEQNMYHTAVTNLEKMLLQRGGVYRVPWKSPKEQVMIIFFLHNVNHISFNQTDQTMLVTGRICMMWHDPNYYWDPLKYDGVTHLSLHRWNVWSPNLEVFNGVDGLAGIWAFTKSGVKLFLDSANNRSIILSCPSFNFKVGCEIDASSFPHDSHVCRFPITDLRNNENIDLTNTFTEEIKTNFVYAITRKNDTKPNVADFYVEKITSRIVYFNDETNEYVSKRNKSTDMVVALNEVHFTRYAPYFFHTLVLPSIVFGLISAFAPLMPFLQASTLLLMNFVLLGVYMRDLIDELPIHFDSLPRIMIYWLLQLSISFLQLARIFLAERARIERKERNGINCR</sequence>
<dbReference type="InterPro" id="IPR053823">
    <property type="entry name" value="CLIC_N"/>
</dbReference>
<reference evidence="10" key="1">
    <citation type="submission" date="2024-02" db="UniProtKB">
        <authorList>
            <consortium name="WormBaseParasite"/>
        </authorList>
    </citation>
    <scope>IDENTIFICATION</scope>
</reference>
<dbReference type="Gene3D" id="3.40.30.10">
    <property type="entry name" value="Glutaredoxin"/>
    <property type="match status" value="1"/>
</dbReference>
<evidence type="ECO:0000256" key="1">
    <source>
        <dbReference type="ARBA" id="ARBA00004167"/>
    </source>
</evidence>
<dbReference type="InterPro" id="IPR036282">
    <property type="entry name" value="Glutathione-S-Trfase_C_sf"/>
</dbReference>
<dbReference type="Pfam" id="PF22441">
    <property type="entry name" value="CLIC-like_N"/>
    <property type="match status" value="1"/>
</dbReference>
<feature type="transmembrane region" description="Helical" evidence="6">
    <location>
        <begin position="577"/>
        <end position="596"/>
    </location>
</feature>
<organism evidence="9 10">
    <name type="scientific">Mesorhabditis belari</name>
    <dbReference type="NCBI Taxonomy" id="2138241"/>
    <lineage>
        <taxon>Eukaryota</taxon>
        <taxon>Metazoa</taxon>
        <taxon>Ecdysozoa</taxon>
        <taxon>Nematoda</taxon>
        <taxon>Chromadorea</taxon>
        <taxon>Rhabditida</taxon>
        <taxon>Rhabditina</taxon>
        <taxon>Rhabditomorpha</taxon>
        <taxon>Rhabditoidea</taxon>
        <taxon>Rhabditidae</taxon>
        <taxon>Mesorhabditinae</taxon>
        <taxon>Mesorhabditis</taxon>
    </lineage>
</organism>
<evidence type="ECO:0000313" key="10">
    <source>
        <dbReference type="WBParaSite" id="MBELARI_LOCUS12797"/>
    </source>
</evidence>
<dbReference type="GO" id="GO:0005254">
    <property type="term" value="F:chloride channel activity"/>
    <property type="evidence" value="ECO:0007669"/>
    <property type="project" value="TreeGrafter"/>
</dbReference>
<dbReference type="SUPFAM" id="SSF63712">
    <property type="entry name" value="Nicotinic receptor ligand binding domain-like"/>
    <property type="match status" value="1"/>
</dbReference>
<comment type="subcellular location">
    <subcellularLocation>
        <location evidence="1">Membrane</location>
        <topology evidence="1">Single-pass membrane protein</topology>
    </subcellularLocation>
</comment>
<keyword evidence="9" id="KW-1185">Reference proteome</keyword>
<feature type="domain" description="Neurotransmitter-gated ion-channel ligand-binding" evidence="7">
    <location>
        <begin position="361"/>
        <end position="551"/>
    </location>
</feature>
<name>A0AAF3EG12_9BILA</name>
<keyword evidence="5 6" id="KW-0472">Membrane</keyword>
<dbReference type="SUPFAM" id="SSF47616">
    <property type="entry name" value="GST C-terminal domain-like"/>
    <property type="match status" value="1"/>
</dbReference>
<evidence type="ECO:0000313" key="9">
    <source>
        <dbReference type="Proteomes" id="UP000887575"/>
    </source>
</evidence>
<dbReference type="PANTHER" id="PTHR43920">
    <property type="entry name" value="CHLORIDE INTRACELLULAR CHANNEL, ISOFORM A"/>
    <property type="match status" value="1"/>
</dbReference>
<dbReference type="PANTHER" id="PTHR43920:SF5">
    <property type="entry name" value="CHLORIDE INTRACELLULAR CHANNEL CLIC"/>
    <property type="match status" value="1"/>
</dbReference>
<evidence type="ECO:0000259" key="8">
    <source>
        <dbReference type="Pfam" id="PF22441"/>
    </source>
</evidence>
<evidence type="ECO:0000256" key="4">
    <source>
        <dbReference type="ARBA" id="ARBA00022989"/>
    </source>
</evidence>
<dbReference type="WBParaSite" id="MBELARI_LOCUS12797">
    <property type="protein sequence ID" value="MBELARI_LOCUS12797"/>
    <property type="gene ID" value="MBELARI_LOCUS12797"/>
</dbReference>
<evidence type="ECO:0000256" key="5">
    <source>
        <dbReference type="ARBA" id="ARBA00023136"/>
    </source>
</evidence>
<dbReference type="GO" id="GO:0016324">
    <property type="term" value="C:apical plasma membrane"/>
    <property type="evidence" value="ECO:0007669"/>
    <property type="project" value="TreeGrafter"/>
</dbReference>
<accession>A0AAF3EG12</accession>
<evidence type="ECO:0000256" key="2">
    <source>
        <dbReference type="ARBA" id="ARBA00007655"/>
    </source>
</evidence>
<keyword evidence="4 6" id="KW-1133">Transmembrane helix</keyword>
<comment type="similarity">
    <text evidence="2">Belongs to the chloride channel CLIC family.</text>
</comment>